<dbReference type="SMART" id="SM00848">
    <property type="entry name" value="Inhibitor_I29"/>
    <property type="match status" value="1"/>
</dbReference>
<evidence type="ECO:0000259" key="1">
    <source>
        <dbReference type="SMART" id="SM00848"/>
    </source>
</evidence>
<feature type="domain" description="Cathepsin propeptide inhibitor" evidence="1">
    <location>
        <begin position="13"/>
        <end position="73"/>
    </location>
</feature>
<protein>
    <recommendedName>
        <fullName evidence="1">Cathepsin propeptide inhibitor domain-containing protein</fullName>
    </recommendedName>
</protein>
<proteinExistence type="predicted"/>
<dbReference type="Gene3D" id="1.10.287.2250">
    <property type="match status" value="1"/>
</dbReference>
<accession>A0ABD1FGE9</accession>
<dbReference type="Pfam" id="PF08246">
    <property type="entry name" value="Inhibitor_I29"/>
    <property type="match status" value="1"/>
</dbReference>
<dbReference type="Proteomes" id="UP001566132">
    <property type="component" value="Unassembled WGS sequence"/>
</dbReference>
<evidence type="ECO:0000313" key="2">
    <source>
        <dbReference type="EMBL" id="KAL1518335.1"/>
    </source>
</evidence>
<dbReference type="SUPFAM" id="SSF54001">
    <property type="entry name" value="Cysteine proteinases"/>
    <property type="match status" value="1"/>
</dbReference>
<dbReference type="EMBL" id="JBDJPC010000001">
    <property type="protein sequence ID" value="KAL1518335.1"/>
    <property type="molecule type" value="Genomic_DNA"/>
</dbReference>
<dbReference type="InterPro" id="IPR038765">
    <property type="entry name" value="Papain-like_cys_pep_sf"/>
</dbReference>
<name>A0ABD1FGE9_HYPHA</name>
<dbReference type="InterPro" id="IPR013201">
    <property type="entry name" value="Prot_inhib_I29"/>
</dbReference>
<dbReference type="AlphaFoldDB" id="A0ABD1FGE9"/>
<sequence>MSAPVLLSDEEEWTRFKTGFNKSYGGPEEEGQRFKIFQDNLRTIREHNEKFARGEVTYTQGMNQFADLTHDEFKNGGFLGINRGKHLPRQSN</sequence>
<evidence type="ECO:0000313" key="3">
    <source>
        <dbReference type="Proteomes" id="UP001566132"/>
    </source>
</evidence>
<reference evidence="2 3" key="1">
    <citation type="submission" date="2024-05" db="EMBL/GenBank/DDBJ databases">
        <title>Genetic variation in Jamaican populations of the coffee berry borer (Hypothenemus hampei).</title>
        <authorList>
            <person name="Errbii M."/>
            <person name="Myrie A."/>
        </authorList>
    </citation>
    <scope>NUCLEOTIDE SEQUENCE [LARGE SCALE GENOMIC DNA]</scope>
    <source>
        <strain evidence="2">JA-Hopewell-2020-01-JO</strain>
        <tissue evidence="2">Whole body</tissue>
    </source>
</reference>
<gene>
    <name evidence="2" type="ORF">ABEB36_001974</name>
</gene>
<organism evidence="2 3">
    <name type="scientific">Hypothenemus hampei</name>
    <name type="common">Coffee berry borer</name>
    <dbReference type="NCBI Taxonomy" id="57062"/>
    <lineage>
        <taxon>Eukaryota</taxon>
        <taxon>Metazoa</taxon>
        <taxon>Ecdysozoa</taxon>
        <taxon>Arthropoda</taxon>
        <taxon>Hexapoda</taxon>
        <taxon>Insecta</taxon>
        <taxon>Pterygota</taxon>
        <taxon>Neoptera</taxon>
        <taxon>Endopterygota</taxon>
        <taxon>Coleoptera</taxon>
        <taxon>Polyphaga</taxon>
        <taxon>Cucujiformia</taxon>
        <taxon>Curculionidae</taxon>
        <taxon>Scolytinae</taxon>
        <taxon>Hypothenemus</taxon>
    </lineage>
</organism>
<keyword evidence="3" id="KW-1185">Reference proteome</keyword>
<comment type="caution">
    <text evidence="2">The sequence shown here is derived from an EMBL/GenBank/DDBJ whole genome shotgun (WGS) entry which is preliminary data.</text>
</comment>